<keyword evidence="1" id="KW-0813">Transport</keyword>
<dbReference type="EMBL" id="HACA01028530">
    <property type="protein sequence ID" value="CDW45891.1"/>
    <property type="molecule type" value="Transcribed_RNA"/>
</dbReference>
<organism evidence="5">
    <name type="scientific">Lepeophtheirus salmonis</name>
    <name type="common">Salmon louse</name>
    <name type="synonym">Caligus salmonis</name>
    <dbReference type="NCBI Taxonomy" id="72036"/>
    <lineage>
        <taxon>Eukaryota</taxon>
        <taxon>Metazoa</taxon>
        <taxon>Ecdysozoa</taxon>
        <taxon>Arthropoda</taxon>
        <taxon>Crustacea</taxon>
        <taxon>Multicrustacea</taxon>
        <taxon>Hexanauplia</taxon>
        <taxon>Copepoda</taxon>
        <taxon>Siphonostomatoida</taxon>
        <taxon>Caligidae</taxon>
        <taxon>Lepeophtheirus</taxon>
    </lineage>
</organism>
<evidence type="ECO:0000313" key="5">
    <source>
        <dbReference type="EMBL" id="CDW45891.1"/>
    </source>
</evidence>
<reference evidence="5" key="1">
    <citation type="submission" date="2014-05" db="EMBL/GenBank/DDBJ databases">
        <authorList>
            <person name="Chronopoulou M."/>
        </authorList>
    </citation>
    <scope>NUCLEOTIDE SEQUENCE</scope>
    <source>
        <tissue evidence="5">Whole organism</tissue>
    </source>
</reference>
<keyword evidence="1" id="KW-0633">Potassium transport</keyword>
<feature type="region of interest" description="Disordered" evidence="2">
    <location>
        <begin position="1"/>
        <end position="22"/>
    </location>
</feature>
<comment type="subcellular location">
    <subcellularLocation>
        <location evidence="1">Membrane</location>
        <topology evidence="1">Multi-pass membrane protein</topology>
    </subcellularLocation>
</comment>
<dbReference type="InterPro" id="IPR040445">
    <property type="entry name" value="Kir_TM"/>
</dbReference>
<feature type="domain" description="Potassium channel inwardly rectifying transmembrane" evidence="4">
    <location>
        <begin position="210"/>
        <end position="317"/>
    </location>
</feature>
<keyword evidence="1" id="KW-0406">Ion transport</keyword>
<accession>A0A0K2V7I6</accession>
<dbReference type="Pfam" id="PF01007">
    <property type="entry name" value="IRK"/>
    <property type="match status" value="1"/>
</dbReference>
<dbReference type="GO" id="GO:0005886">
    <property type="term" value="C:plasma membrane"/>
    <property type="evidence" value="ECO:0007669"/>
    <property type="project" value="TreeGrafter"/>
</dbReference>
<protein>
    <recommendedName>
        <fullName evidence="4">Potassium channel inwardly rectifying transmembrane domain-containing protein</fullName>
    </recommendedName>
</protein>
<dbReference type="SUPFAM" id="SSF81324">
    <property type="entry name" value="Voltage-gated potassium channels"/>
    <property type="match status" value="1"/>
</dbReference>
<evidence type="ECO:0000256" key="1">
    <source>
        <dbReference type="RuleBase" id="RU003822"/>
    </source>
</evidence>
<keyword evidence="3" id="KW-0472">Membrane</keyword>
<name>A0A0K2V7I6_LEPSM</name>
<evidence type="ECO:0000256" key="2">
    <source>
        <dbReference type="SAM" id="MobiDB-lite"/>
    </source>
</evidence>
<feature type="compositionally biased region" description="Polar residues" evidence="2">
    <location>
        <begin position="48"/>
        <end position="62"/>
    </location>
</feature>
<dbReference type="OrthoDB" id="273257at2759"/>
<evidence type="ECO:0000259" key="4">
    <source>
        <dbReference type="Pfam" id="PF01007"/>
    </source>
</evidence>
<proteinExistence type="inferred from homology"/>
<dbReference type="PANTHER" id="PTHR11767:SF113">
    <property type="entry name" value="INWARDLY RECTIFYING POTASSIUM CHANNEL 2, ISOFORM D"/>
    <property type="match status" value="1"/>
</dbReference>
<keyword evidence="1 3" id="KW-0812">Transmembrane</keyword>
<dbReference type="GO" id="GO:0034765">
    <property type="term" value="P:regulation of monoatomic ion transmembrane transport"/>
    <property type="evidence" value="ECO:0007669"/>
    <property type="project" value="TreeGrafter"/>
</dbReference>
<dbReference type="Gene3D" id="1.10.287.70">
    <property type="match status" value="1"/>
</dbReference>
<feature type="transmembrane region" description="Helical" evidence="3">
    <location>
        <begin position="242"/>
        <end position="270"/>
    </location>
</feature>
<sequence length="340" mass="38654">MSEEVSLSNQNSTIGGGGNIKTPSITTVSLVVQQILNNNSVPVKKPSESISNSRKDSVTNSENFEERERSLANEGEEDDSFDTEIRYPVQKPVVLNRTMSTLDADLLERQKLCSLEERRNSKEPLRDGFITHIDKDGNIKNVPVTYDEKNLSPVEDGMVNSIADFVSADIITKPFNFVSGNVRKARFNPFRKKSGLLNVLARQATRNRIVSKNGNINTIFTSEGKAHHFMKDFFISTLELSWTWTFFMFAFVFFFSWLMFASVWYLTFLIHGDFLPENKSNKSFTPCVSAIEDFTSCFLFSLETQHTIGYGGRNFVQGSVTKYICFFICLRARMTSSMRE</sequence>
<gene>
    <name evidence="5" type="primary">Dmoj\GI10708</name>
</gene>
<comment type="similarity">
    <text evidence="1">Belongs to the inward rectifier-type potassium channel (TC 1.A.2.1) family.</text>
</comment>
<dbReference type="GO" id="GO:1990573">
    <property type="term" value="P:potassium ion import across plasma membrane"/>
    <property type="evidence" value="ECO:0007669"/>
    <property type="project" value="TreeGrafter"/>
</dbReference>
<dbReference type="InterPro" id="IPR016449">
    <property type="entry name" value="K_chnl_inward-rec_Kir"/>
</dbReference>
<evidence type="ECO:0000256" key="3">
    <source>
        <dbReference type="SAM" id="Phobius"/>
    </source>
</evidence>
<keyword evidence="3" id="KW-1133">Transmembrane helix</keyword>
<dbReference type="InterPro" id="IPR013518">
    <property type="entry name" value="K_chnl_inward-rec_Kir_cyto"/>
</dbReference>
<dbReference type="GO" id="GO:0034702">
    <property type="term" value="C:monoatomic ion channel complex"/>
    <property type="evidence" value="ECO:0007669"/>
    <property type="project" value="UniProtKB-KW"/>
</dbReference>
<keyword evidence="1" id="KW-0630">Potassium</keyword>
<dbReference type="GO" id="GO:0005242">
    <property type="term" value="F:inward rectifier potassium channel activity"/>
    <property type="evidence" value="ECO:0007669"/>
    <property type="project" value="InterPro"/>
</dbReference>
<dbReference type="PANTHER" id="PTHR11767">
    <property type="entry name" value="INWARD RECTIFIER POTASSIUM CHANNEL"/>
    <property type="match status" value="1"/>
</dbReference>
<dbReference type="Gene3D" id="2.60.40.1400">
    <property type="entry name" value="G protein-activated inward rectifier potassium channel 1"/>
    <property type="match status" value="1"/>
</dbReference>
<feature type="region of interest" description="Disordered" evidence="2">
    <location>
        <begin position="42"/>
        <end position="83"/>
    </location>
</feature>
<feature type="compositionally biased region" description="Polar residues" evidence="2">
    <location>
        <begin position="1"/>
        <end position="13"/>
    </location>
</feature>
<dbReference type="AlphaFoldDB" id="A0A0K2V7I6"/>
<dbReference type="PRINTS" id="PR01320">
    <property type="entry name" value="KIRCHANNEL"/>
</dbReference>
<keyword evidence="1" id="KW-0407">Ion channel</keyword>
<keyword evidence="1" id="KW-0851">Voltage-gated channel</keyword>